<name>A0A8K0XAG9_9PEZI</name>
<dbReference type="PANTHER" id="PTHR33112">
    <property type="entry name" value="DOMAIN PROTEIN, PUTATIVE-RELATED"/>
    <property type="match status" value="1"/>
</dbReference>
<comment type="caution">
    <text evidence="3">The sequence shown here is derived from an EMBL/GenBank/DDBJ whole genome shotgun (WGS) entry which is preliminary data.</text>
</comment>
<evidence type="ECO:0000313" key="4">
    <source>
        <dbReference type="Proteomes" id="UP000813385"/>
    </source>
</evidence>
<accession>A0A8K0XAG9</accession>
<dbReference type="EMBL" id="JAGPXD010000001">
    <property type="protein sequence ID" value="KAH7377103.1"/>
    <property type="molecule type" value="Genomic_DNA"/>
</dbReference>
<keyword evidence="4" id="KW-1185">Reference proteome</keyword>
<dbReference type="PANTHER" id="PTHR33112:SF16">
    <property type="entry name" value="HETEROKARYON INCOMPATIBILITY DOMAIN-CONTAINING PROTEIN"/>
    <property type="match status" value="1"/>
</dbReference>
<evidence type="ECO:0000313" key="3">
    <source>
        <dbReference type="EMBL" id="KAH7377103.1"/>
    </source>
</evidence>
<dbReference type="OrthoDB" id="2958217at2759"/>
<sequence length="716" mass="80543">MSPSEATVPSESRCQCLNAWKHITEGPIQHDSRIATGLTWAQIQDLRCVRRACLFCQSLPDDYTLEDSSDDGSEDDKPPAGGEELISNDELVLRFTAGEICPGGYACLTLSTHMSGRSSREAWINSLEVVGRFRRPGLNDTPRCVERRMVPTQFDPAVLRNWLTECEHSHRHAEPRHDTTFSSLAKLISLGRLRLIDVSTHTLITATGPERYLALSYVWGESHVSRDICLPSSVYEDCRGPGSAGHVFRDWESFPRTIRDAADAVKSIGERYLWVDALCINQNDPEDRHQLVAEMGAIYGAAVVTIVSTGNHANTGLPGIRPRSRCGEACEEVSLGNTTIQLVWGLPILRQQLEMSKWSTRGWTFQELLMSRRVVVFAPAQAYFTCAQGEQAEAYAVGGLFSDDHWGRTVHRQRMPESVSDGLPHMVVEDYCHRKLTHEQDRFNAFMGVAALLNRGPVSTETVTALRGLPLHSFWASLLWFSRNSERPTRIMSNLDKSLALPSWSWVGWTGPITIPGGYPLPGHRSTVLVEATLLDTANIVLKPTRDANRSSLWQPWPFEAEPHPAKNPNTVTLHMWAPCLDCHLIPLEGSEPFERVYYMIFAASAAMTAEVLDELARHCYNPGAVPDFIGAIWRRRQSPQALPHRKIHQMVVFPWENGTETSLILLEENPDDPGTVCRRPEMGFPWQLVNDIGSSRLVPNTRYLQRLQHRYIRMQ</sequence>
<reference evidence="3" key="1">
    <citation type="journal article" date="2021" name="Nat. Commun.">
        <title>Genetic determinants of endophytism in the Arabidopsis root mycobiome.</title>
        <authorList>
            <person name="Mesny F."/>
            <person name="Miyauchi S."/>
            <person name="Thiergart T."/>
            <person name="Pickel B."/>
            <person name="Atanasova L."/>
            <person name="Karlsson M."/>
            <person name="Huettel B."/>
            <person name="Barry K.W."/>
            <person name="Haridas S."/>
            <person name="Chen C."/>
            <person name="Bauer D."/>
            <person name="Andreopoulos W."/>
            <person name="Pangilinan J."/>
            <person name="LaButti K."/>
            <person name="Riley R."/>
            <person name="Lipzen A."/>
            <person name="Clum A."/>
            <person name="Drula E."/>
            <person name="Henrissat B."/>
            <person name="Kohler A."/>
            <person name="Grigoriev I.V."/>
            <person name="Martin F.M."/>
            <person name="Hacquard S."/>
        </authorList>
    </citation>
    <scope>NUCLEOTIDE SEQUENCE</scope>
    <source>
        <strain evidence="3">MPI-CAGE-AT-0016</strain>
    </source>
</reference>
<feature type="compositionally biased region" description="Acidic residues" evidence="1">
    <location>
        <begin position="65"/>
        <end position="74"/>
    </location>
</feature>
<evidence type="ECO:0000256" key="1">
    <source>
        <dbReference type="SAM" id="MobiDB-lite"/>
    </source>
</evidence>
<feature type="domain" description="Heterokaryon incompatibility" evidence="2">
    <location>
        <begin position="212"/>
        <end position="367"/>
    </location>
</feature>
<gene>
    <name evidence="3" type="ORF">B0T11DRAFT_273497</name>
</gene>
<dbReference type="Pfam" id="PF06985">
    <property type="entry name" value="HET"/>
    <property type="match status" value="1"/>
</dbReference>
<dbReference type="AlphaFoldDB" id="A0A8K0XAG9"/>
<evidence type="ECO:0000259" key="2">
    <source>
        <dbReference type="Pfam" id="PF06985"/>
    </source>
</evidence>
<feature type="region of interest" description="Disordered" evidence="1">
    <location>
        <begin position="65"/>
        <end position="84"/>
    </location>
</feature>
<dbReference type="InterPro" id="IPR010730">
    <property type="entry name" value="HET"/>
</dbReference>
<dbReference type="Proteomes" id="UP000813385">
    <property type="component" value="Unassembled WGS sequence"/>
</dbReference>
<organism evidence="3 4">
    <name type="scientific">Plectosphaerella cucumerina</name>
    <dbReference type="NCBI Taxonomy" id="40658"/>
    <lineage>
        <taxon>Eukaryota</taxon>
        <taxon>Fungi</taxon>
        <taxon>Dikarya</taxon>
        <taxon>Ascomycota</taxon>
        <taxon>Pezizomycotina</taxon>
        <taxon>Sordariomycetes</taxon>
        <taxon>Hypocreomycetidae</taxon>
        <taxon>Glomerellales</taxon>
        <taxon>Plectosphaerellaceae</taxon>
        <taxon>Plectosphaerella</taxon>
    </lineage>
</organism>
<proteinExistence type="predicted"/>
<protein>
    <submittedName>
        <fullName evidence="3">Heterokaryon incompatibility protein-domain-containing protein</fullName>
    </submittedName>
</protein>